<dbReference type="PANTHER" id="PTHR23149:SF9">
    <property type="entry name" value="G PATCH DOMAIN-CONTAINING PROTEIN 4"/>
    <property type="match status" value="1"/>
</dbReference>
<name>A0A8J1Y4H1_OWEFU</name>
<dbReference type="GO" id="GO:0005730">
    <property type="term" value="C:nucleolus"/>
    <property type="evidence" value="ECO:0007669"/>
    <property type="project" value="TreeGrafter"/>
</dbReference>
<evidence type="ECO:0000256" key="1">
    <source>
        <dbReference type="SAM" id="MobiDB-lite"/>
    </source>
</evidence>
<dbReference type="EMBL" id="CAIIXF020000007">
    <property type="protein sequence ID" value="CAH1788842.1"/>
    <property type="molecule type" value="Genomic_DNA"/>
</dbReference>
<gene>
    <name evidence="2" type="ORF">OFUS_LOCUS14299</name>
</gene>
<organism evidence="2 3">
    <name type="scientific">Owenia fusiformis</name>
    <name type="common">Polychaete worm</name>
    <dbReference type="NCBI Taxonomy" id="6347"/>
    <lineage>
        <taxon>Eukaryota</taxon>
        <taxon>Metazoa</taxon>
        <taxon>Spiralia</taxon>
        <taxon>Lophotrochozoa</taxon>
        <taxon>Annelida</taxon>
        <taxon>Polychaeta</taxon>
        <taxon>Sedentaria</taxon>
        <taxon>Canalipalpata</taxon>
        <taxon>Sabellida</taxon>
        <taxon>Oweniida</taxon>
        <taxon>Oweniidae</taxon>
        <taxon>Owenia</taxon>
    </lineage>
</organism>
<dbReference type="PROSITE" id="PS50174">
    <property type="entry name" value="G_PATCH"/>
    <property type="match status" value="1"/>
</dbReference>
<dbReference type="GO" id="GO:0003676">
    <property type="term" value="F:nucleic acid binding"/>
    <property type="evidence" value="ECO:0007669"/>
    <property type="project" value="InterPro"/>
</dbReference>
<feature type="compositionally biased region" description="Basic residues" evidence="1">
    <location>
        <begin position="354"/>
        <end position="367"/>
    </location>
</feature>
<proteinExistence type="predicted"/>
<dbReference type="OrthoDB" id="10019757at2759"/>
<dbReference type="InterPro" id="IPR000467">
    <property type="entry name" value="G_patch_dom"/>
</dbReference>
<dbReference type="AlphaFoldDB" id="A0A8J1Y4H1"/>
<dbReference type="SMART" id="SM00443">
    <property type="entry name" value="G_patch"/>
    <property type="match status" value="1"/>
</dbReference>
<feature type="region of interest" description="Disordered" evidence="1">
    <location>
        <begin position="192"/>
        <end position="367"/>
    </location>
</feature>
<accession>A0A8J1Y4H1</accession>
<sequence length="367" mass="41277">MASGGSFAQNQLLKHGWTEGQGLGKDETGIKEAIKVKLKKDTCGVGHNLGDEFSFHWWDHVFNKAASNINVKTTEDGVVVTKKGESNTVSSKKPTKAMMNKDLLYGRFVKSTTKMEDGVEVKEKKIKIKKDSDDDSDSDTDSDDNDNDDVLDKTSKLTDEQLFKKCGGLTANKAARHGLGLNGKLARMEQADKLYKEQKLKKQENSGESTTDESESQGIKKKSKKKKKSKDREDVQTDGTHQVKTIEENVLIETVGATEDKKLKKKKSKKRKHESIENTNDKIEHIENEATNEKSNKKQKKKSKKDNDGESMNNEIKKNVVEKPLKNKKKSKKVKTKEDKIKSSIEDDDLNISTKKKKSKKSKKSKT</sequence>
<dbReference type="PANTHER" id="PTHR23149">
    <property type="entry name" value="G PATCH DOMAIN CONTAINING PROTEIN"/>
    <property type="match status" value="1"/>
</dbReference>
<protein>
    <submittedName>
        <fullName evidence="2">Uncharacterized protein</fullName>
    </submittedName>
</protein>
<dbReference type="InterPro" id="IPR050656">
    <property type="entry name" value="PINX1"/>
</dbReference>
<evidence type="ECO:0000313" key="3">
    <source>
        <dbReference type="Proteomes" id="UP000749559"/>
    </source>
</evidence>
<feature type="compositionally biased region" description="Basic residues" evidence="1">
    <location>
        <begin position="326"/>
        <end position="335"/>
    </location>
</feature>
<dbReference type="Proteomes" id="UP000749559">
    <property type="component" value="Unassembled WGS sequence"/>
</dbReference>
<evidence type="ECO:0000313" key="2">
    <source>
        <dbReference type="EMBL" id="CAH1788842.1"/>
    </source>
</evidence>
<feature type="compositionally biased region" description="Basic residues" evidence="1">
    <location>
        <begin position="263"/>
        <end position="273"/>
    </location>
</feature>
<dbReference type="Pfam" id="PF01585">
    <property type="entry name" value="G-patch"/>
    <property type="match status" value="1"/>
</dbReference>
<reference evidence="2" key="1">
    <citation type="submission" date="2022-03" db="EMBL/GenBank/DDBJ databases">
        <authorList>
            <person name="Martin C."/>
        </authorList>
    </citation>
    <scope>NUCLEOTIDE SEQUENCE</scope>
</reference>
<feature type="compositionally biased region" description="Basic residues" evidence="1">
    <location>
        <begin position="219"/>
        <end position="229"/>
    </location>
</feature>
<comment type="caution">
    <text evidence="2">The sequence shown here is derived from an EMBL/GenBank/DDBJ whole genome shotgun (WGS) entry which is preliminary data.</text>
</comment>
<feature type="region of interest" description="Disordered" evidence="1">
    <location>
        <begin position="127"/>
        <end position="152"/>
    </location>
</feature>
<feature type="compositionally biased region" description="Basic and acidic residues" evidence="1">
    <location>
        <begin position="192"/>
        <end position="205"/>
    </location>
</feature>
<keyword evidence="3" id="KW-1185">Reference proteome</keyword>
<feature type="compositionally biased region" description="Acidic residues" evidence="1">
    <location>
        <begin position="133"/>
        <end position="149"/>
    </location>
</feature>
<feature type="compositionally biased region" description="Basic and acidic residues" evidence="1">
    <location>
        <begin position="315"/>
        <end position="325"/>
    </location>
</feature>
<feature type="compositionally biased region" description="Basic and acidic residues" evidence="1">
    <location>
        <begin position="336"/>
        <end position="345"/>
    </location>
</feature>
<feature type="compositionally biased region" description="Basic and acidic residues" evidence="1">
    <location>
        <begin position="274"/>
        <end position="296"/>
    </location>
</feature>